<feature type="domain" description="Kinetochore protein Sos7 coiled-coil" evidence="2">
    <location>
        <begin position="66"/>
        <end position="140"/>
    </location>
</feature>
<keyword evidence="1" id="KW-0175">Coiled coil</keyword>
<accession>A0A317SES6</accession>
<dbReference type="PANTHER" id="PTHR37329:SF1">
    <property type="entry name" value="KINETOCHORE PROTEIN SOS7"/>
    <property type="match status" value="1"/>
</dbReference>
<feature type="coiled-coil region" evidence="1">
    <location>
        <begin position="94"/>
        <end position="135"/>
    </location>
</feature>
<evidence type="ECO:0000259" key="2">
    <source>
        <dbReference type="Pfam" id="PF20882"/>
    </source>
</evidence>
<evidence type="ECO:0000313" key="3">
    <source>
        <dbReference type="EMBL" id="PWW72923.1"/>
    </source>
</evidence>
<comment type="caution">
    <text evidence="3">The sequence shown here is derived from an EMBL/GenBank/DDBJ whole genome shotgun (WGS) entry which is preliminary data.</text>
</comment>
<dbReference type="InterPro" id="IPR037475">
    <property type="entry name" value="Sos7"/>
</dbReference>
<dbReference type="GO" id="GO:0000776">
    <property type="term" value="C:kinetochore"/>
    <property type="evidence" value="ECO:0007669"/>
    <property type="project" value="InterPro"/>
</dbReference>
<dbReference type="Proteomes" id="UP000246991">
    <property type="component" value="Unassembled WGS sequence"/>
</dbReference>
<organism evidence="3 4">
    <name type="scientific">Tuber magnatum</name>
    <name type="common">white Piedmont truffle</name>
    <dbReference type="NCBI Taxonomy" id="42249"/>
    <lineage>
        <taxon>Eukaryota</taxon>
        <taxon>Fungi</taxon>
        <taxon>Dikarya</taxon>
        <taxon>Ascomycota</taxon>
        <taxon>Pezizomycotina</taxon>
        <taxon>Pezizomycetes</taxon>
        <taxon>Pezizales</taxon>
        <taxon>Tuberaceae</taxon>
        <taxon>Tuber</taxon>
    </lineage>
</organism>
<dbReference type="Pfam" id="PF20882">
    <property type="entry name" value="Sos7"/>
    <property type="match status" value="1"/>
</dbReference>
<dbReference type="OrthoDB" id="18959at2759"/>
<dbReference type="InterPro" id="IPR048781">
    <property type="entry name" value="Sos7_CC"/>
</dbReference>
<dbReference type="GO" id="GO:0034501">
    <property type="term" value="P:protein localization to kinetochore"/>
    <property type="evidence" value="ECO:0007669"/>
    <property type="project" value="InterPro"/>
</dbReference>
<keyword evidence="4" id="KW-1185">Reference proteome</keyword>
<protein>
    <recommendedName>
        <fullName evidence="2">Kinetochore protein Sos7 coiled-coil domain-containing protein</fullName>
    </recommendedName>
</protein>
<dbReference type="Gene3D" id="1.10.287.1490">
    <property type="match status" value="1"/>
</dbReference>
<name>A0A317SES6_9PEZI</name>
<dbReference type="STRING" id="42249.A0A317SES6"/>
<proteinExistence type="predicted"/>
<dbReference type="PANTHER" id="PTHR37329">
    <property type="entry name" value="KINETOCHORE PROTEIN SOS7"/>
    <property type="match status" value="1"/>
</dbReference>
<dbReference type="EMBL" id="PYWC01000091">
    <property type="protein sequence ID" value="PWW72923.1"/>
    <property type="molecule type" value="Genomic_DNA"/>
</dbReference>
<dbReference type="AlphaFoldDB" id="A0A317SES6"/>
<feature type="coiled-coil region" evidence="1">
    <location>
        <begin position="193"/>
        <end position="220"/>
    </location>
</feature>
<evidence type="ECO:0000256" key="1">
    <source>
        <dbReference type="SAM" id="Coils"/>
    </source>
</evidence>
<evidence type="ECO:0000313" key="4">
    <source>
        <dbReference type="Proteomes" id="UP000246991"/>
    </source>
</evidence>
<dbReference type="GO" id="GO:0051315">
    <property type="term" value="P:attachment of mitotic spindle microtubules to kinetochore"/>
    <property type="evidence" value="ECO:0007669"/>
    <property type="project" value="TreeGrafter"/>
</dbReference>
<sequence>MTAPVNPLLTTLLSIHTHDLRILHLSESITAAFPPDATRSSDASDSLSPATPTPAALQADLSHYKELFSKLRFSYLEQVTKEKFLRAITEDAPLVVEAGENEELEARLVIAKEELRRSKREVEGILAELEGLSRRLAHDHKIVLDYISRATTLPSQTAEMEVEIANLEKEQNSTTSPSSSLPKLPLSDTLTLLSANEAELARLQKELAEADLALPKKRARLEVLESEIGPMEMDKEGLEKFASEAVRMRDSARAEGKVDRESMGRWYKAVFDGLEGVLVGR</sequence>
<reference evidence="3 4" key="1">
    <citation type="submission" date="2018-03" db="EMBL/GenBank/DDBJ databases">
        <title>Genomes of Pezizomycetes fungi and the evolution of truffles.</title>
        <authorList>
            <person name="Murat C."/>
            <person name="Payen T."/>
            <person name="Noel B."/>
            <person name="Kuo A."/>
            <person name="Martin F.M."/>
        </authorList>
    </citation>
    <scope>NUCLEOTIDE SEQUENCE [LARGE SCALE GENOMIC DNA]</scope>
    <source>
        <strain evidence="3">091103-1</strain>
    </source>
</reference>
<gene>
    <name evidence="3" type="ORF">C7212DRAFT_301699</name>
</gene>